<evidence type="ECO:0000313" key="1">
    <source>
        <dbReference type="EMBL" id="ARX71931.1"/>
    </source>
</evidence>
<reference evidence="2" key="1">
    <citation type="submission" date="2016-09" db="EMBL/GenBank/DDBJ databases">
        <title>Genome-wide Diversity of Wild Populations of Erinnyis ello granulovirus (ErelGV).</title>
        <authorList>
            <person name="Brito A.F."/>
            <person name="Melo F.L."/>
            <person name="Ardisson-Araujo D.M.P."/>
            <person name="Sihler W."/>
            <person name="Souza M.L."/>
            <person name="Ribeiro B.M."/>
        </authorList>
    </citation>
    <scope>NUCLEOTIDE SEQUENCE</scope>
    <source>
        <strain evidence="1">ErelGV-AC</strain>
        <strain evidence="2">ErelGV-PA</strain>
    </source>
</reference>
<organism evidence="2">
    <name type="scientific">Erinnyis ello granulovirus</name>
    <dbReference type="NCBI Taxonomy" id="307444"/>
    <lineage>
        <taxon>Viruses</taxon>
        <taxon>Viruses incertae sedis</taxon>
        <taxon>Naldaviricetes</taxon>
        <taxon>Lefavirales</taxon>
        <taxon>Baculoviridae</taxon>
        <taxon>Betabaculovirus</taxon>
        <taxon>Betabaculovirus erellonis</taxon>
    </lineage>
</organism>
<name>A0A288WJE5_9BBAC</name>
<dbReference type="EMBL" id="KX859084">
    <property type="protein sequence ID" value="ARX72061.1"/>
    <property type="molecule type" value="Genomic_DNA"/>
</dbReference>
<protein>
    <submittedName>
        <fullName evidence="2">Late expression factor 6</fullName>
    </submittedName>
</protein>
<accession>A0A288WJE5</accession>
<sequence>MNKKCIPMYTHNSYPLWLTKSIIIYVKDETFARNIDWLRSTRHCLYVKNMKTATTLNNMHFFYPDGETFDFKYAHDFYDESPDVNNIEDESLLPQDFWFEN</sequence>
<evidence type="ECO:0000313" key="2">
    <source>
        <dbReference type="EMBL" id="ARX72061.1"/>
    </source>
</evidence>
<proteinExistence type="predicted"/>
<dbReference type="EMBL" id="KX859083">
    <property type="protein sequence ID" value="ARX71931.1"/>
    <property type="molecule type" value="Genomic_DNA"/>
</dbReference>
<gene>
    <name evidence="2" type="primary">LEF-6</name>
    <name evidence="2" type="ORF">EREL_072</name>
</gene>